<comment type="caution">
    <text evidence="1">The sequence shown here is derived from an EMBL/GenBank/DDBJ whole genome shotgun (WGS) entry which is preliminary data.</text>
</comment>
<evidence type="ECO:0000313" key="1">
    <source>
        <dbReference type="EMBL" id="OAB80615.1"/>
    </source>
</evidence>
<dbReference type="SUPFAM" id="SSF51445">
    <property type="entry name" value="(Trans)glycosidases"/>
    <property type="match status" value="1"/>
</dbReference>
<dbReference type="InterPro" id="IPR055151">
    <property type="entry name" value="GH113"/>
</dbReference>
<dbReference type="CDD" id="cd19608">
    <property type="entry name" value="GH113_mannanase-like"/>
    <property type="match status" value="1"/>
</dbReference>
<dbReference type="Proteomes" id="UP000077013">
    <property type="component" value="Unassembled WGS sequence"/>
</dbReference>
<dbReference type="EMBL" id="LRXL01000026">
    <property type="protein sequence ID" value="OAB80615.1"/>
    <property type="molecule type" value="Genomic_DNA"/>
</dbReference>
<dbReference type="AlphaFoldDB" id="A0A167JF71"/>
<keyword evidence="2" id="KW-1185">Reference proteome</keyword>
<sequence length="312" mass="36813">MNGVSFVASRNTVIQEHIDPLIQLHANYAAVMPFGFIRNIETPEILHNNDRQWFGETRSGVKQYVEMLHKNNIRVMIKPQLWLWHGEYTGFLKMTSEKNWTTLEASYRSFILEYAEAASELGVEIFCIGTELEQFVSQRPEYWSQLISEIKTVYSGKLTYAANWDEYKRVPFWKELDYIGVDAYFPVSENKTPTVESVRKGWAPWKQELENIARQENRKILFTEFGYRSVDFSGKEPWKSDRHEQVANMVAQNNTTQGLFEEFWSEDWFAGGFIWKWFIDHSKSGGPKNNQFTPQNKPVENLIRNHYKNHRE</sequence>
<proteinExistence type="predicted"/>
<gene>
    <name evidence="1" type="ORF">ULVI_03600</name>
</gene>
<keyword evidence="1" id="KW-0378">Hydrolase</keyword>
<name>A0A167JF71_9FLAO</name>
<organism evidence="1 2">
    <name type="scientific">Cochleicola gelatinilyticus</name>
    <dbReference type="NCBI Taxonomy" id="1763537"/>
    <lineage>
        <taxon>Bacteria</taxon>
        <taxon>Pseudomonadati</taxon>
        <taxon>Bacteroidota</taxon>
        <taxon>Flavobacteriia</taxon>
        <taxon>Flavobacteriales</taxon>
        <taxon>Flavobacteriaceae</taxon>
        <taxon>Cochleicola</taxon>
    </lineage>
</organism>
<dbReference type="Gene3D" id="3.20.20.80">
    <property type="entry name" value="Glycosidases"/>
    <property type="match status" value="1"/>
</dbReference>
<reference evidence="1 2" key="1">
    <citation type="submission" date="2016-02" db="EMBL/GenBank/DDBJ databases">
        <title>Ulvibacter sp. LPB0005, isolated from Thais luteostoma.</title>
        <authorList>
            <person name="Shin S.-K."/>
            <person name="Yi H."/>
        </authorList>
    </citation>
    <scope>NUCLEOTIDE SEQUENCE [LARGE SCALE GENOMIC DNA]</scope>
    <source>
        <strain evidence="1 2">LPB0005</strain>
    </source>
</reference>
<accession>A0A167JF71</accession>
<dbReference type="STRING" id="1763537.ULVI_03600"/>
<dbReference type="InterPro" id="IPR017853">
    <property type="entry name" value="GH"/>
</dbReference>
<evidence type="ECO:0000313" key="2">
    <source>
        <dbReference type="Proteomes" id="UP000077013"/>
    </source>
</evidence>
<protein>
    <submittedName>
        <fullName evidence="1">Glycoside hydrolase</fullName>
    </submittedName>
</protein>
<dbReference type="GO" id="GO:0016787">
    <property type="term" value="F:hydrolase activity"/>
    <property type="evidence" value="ECO:0007669"/>
    <property type="project" value="UniProtKB-KW"/>
</dbReference>
<dbReference type="Pfam" id="PF22612">
    <property type="entry name" value="GH113"/>
    <property type="match status" value="1"/>
</dbReference>